<protein>
    <submittedName>
        <fullName evidence="2">Uncharacterized protein</fullName>
    </submittedName>
</protein>
<feature type="transmembrane region" description="Helical" evidence="1">
    <location>
        <begin position="200"/>
        <end position="221"/>
    </location>
</feature>
<reference evidence="2 3" key="1">
    <citation type="journal article" date="2021" name="Commun. Biol.">
        <title>The genome of Shorea leprosula (Dipterocarpaceae) highlights the ecological relevance of drought in aseasonal tropical rainforests.</title>
        <authorList>
            <person name="Ng K.K.S."/>
            <person name="Kobayashi M.J."/>
            <person name="Fawcett J.A."/>
            <person name="Hatakeyama M."/>
            <person name="Paape T."/>
            <person name="Ng C.H."/>
            <person name="Ang C.C."/>
            <person name="Tnah L.H."/>
            <person name="Lee C.T."/>
            <person name="Nishiyama T."/>
            <person name="Sese J."/>
            <person name="O'Brien M.J."/>
            <person name="Copetti D."/>
            <person name="Mohd Noor M.I."/>
            <person name="Ong R.C."/>
            <person name="Putra M."/>
            <person name="Sireger I.Z."/>
            <person name="Indrioko S."/>
            <person name="Kosugi Y."/>
            <person name="Izuno A."/>
            <person name="Isagi Y."/>
            <person name="Lee S.L."/>
            <person name="Shimizu K.K."/>
        </authorList>
    </citation>
    <scope>NUCLEOTIDE SEQUENCE [LARGE SCALE GENOMIC DNA]</scope>
    <source>
        <strain evidence="2">214</strain>
    </source>
</reference>
<gene>
    <name evidence="2" type="ORF">SLEP1_g57612</name>
</gene>
<keyword evidence="3" id="KW-1185">Reference proteome</keyword>
<name>A0AAV5MM27_9ROSI</name>
<organism evidence="2 3">
    <name type="scientific">Rubroshorea leprosula</name>
    <dbReference type="NCBI Taxonomy" id="152421"/>
    <lineage>
        <taxon>Eukaryota</taxon>
        <taxon>Viridiplantae</taxon>
        <taxon>Streptophyta</taxon>
        <taxon>Embryophyta</taxon>
        <taxon>Tracheophyta</taxon>
        <taxon>Spermatophyta</taxon>
        <taxon>Magnoliopsida</taxon>
        <taxon>eudicotyledons</taxon>
        <taxon>Gunneridae</taxon>
        <taxon>Pentapetalae</taxon>
        <taxon>rosids</taxon>
        <taxon>malvids</taxon>
        <taxon>Malvales</taxon>
        <taxon>Dipterocarpaceae</taxon>
        <taxon>Rubroshorea</taxon>
    </lineage>
</organism>
<dbReference type="EMBL" id="BPVZ01000412">
    <property type="protein sequence ID" value="GKV50935.1"/>
    <property type="molecule type" value="Genomic_DNA"/>
</dbReference>
<evidence type="ECO:0000256" key="1">
    <source>
        <dbReference type="SAM" id="Phobius"/>
    </source>
</evidence>
<keyword evidence="1" id="KW-0472">Membrane</keyword>
<sequence>MGNLGKGNSSNLPRERILSLDNLNDDIGGIRQLWWPRLERDRCRIKNLKRLQSPFHRGRGSNQLLHRPCTLQRLRFDFYDVVFGLFVPSDDNVVDPELNGAGLHPPEQRLQFELMLTGSFLRGSAFRQVRLGKSVIVVGFFFVLEVVRVVLFFFFFFFIIIGTEWLLLIGFGFRIRHEEEEEEEERAAEPGRGSESGGPIGNAMLAATILQFSSIFWSYWLSTYFPFPFF</sequence>
<evidence type="ECO:0000313" key="2">
    <source>
        <dbReference type="EMBL" id="GKV50935.1"/>
    </source>
</evidence>
<feature type="transmembrane region" description="Helical" evidence="1">
    <location>
        <begin position="135"/>
        <end position="161"/>
    </location>
</feature>
<dbReference type="Proteomes" id="UP001054252">
    <property type="component" value="Unassembled WGS sequence"/>
</dbReference>
<accession>A0AAV5MM27</accession>
<keyword evidence="1" id="KW-1133">Transmembrane helix</keyword>
<evidence type="ECO:0000313" key="3">
    <source>
        <dbReference type="Proteomes" id="UP001054252"/>
    </source>
</evidence>
<keyword evidence="1" id="KW-0812">Transmembrane</keyword>
<comment type="caution">
    <text evidence="2">The sequence shown here is derived from an EMBL/GenBank/DDBJ whole genome shotgun (WGS) entry which is preliminary data.</text>
</comment>
<proteinExistence type="predicted"/>
<dbReference type="AlphaFoldDB" id="A0AAV5MM27"/>